<dbReference type="Proteomes" id="UP001147760">
    <property type="component" value="Unassembled WGS sequence"/>
</dbReference>
<gene>
    <name evidence="2" type="ORF">N7530_006102</name>
</gene>
<proteinExistence type="predicted"/>
<evidence type="ECO:0000256" key="1">
    <source>
        <dbReference type="SAM" id="MobiDB-lite"/>
    </source>
</evidence>
<dbReference type="AlphaFoldDB" id="A0A9X0BS53"/>
<protein>
    <submittedName>
        <fullName evidence="2">Uncharacterized protein</fullName>
    </submittedName>
</protein>
<reference evidence="2" key="2">
    <citation type="journal article" date="2023" name="IMA Fungus">
        <title>Comparative genomic study of the Penicillium genus elucidates a diverse pangenome and 15 lateral gene transfer events.</title>
        <authorList>
            <person name="Petersen C."/>
            <person name="Sorensen T."/>
            <person name="Nielsen M.R."/>
            <person name="Sondergaard T.E."/>
            <person name="Sorensen J.L."/>
            <person name="Fitzpatrick D.A."/>
            <person name="Frisvad J.C."/>
            <person name="Nielsen K.L."/>
        </authorList>
    </citation>
    <scope>NUCLEOTIDE SEQUENCE</scope>
    <source>
        <strain evidence="2">IBT 17660</strain>
    </source>
</reference>
<evidence type="ECO:0000313" key="2">
    <source>
        <dbReference type="EMBL" id="KAJ5480593.1"/>
    </source>
</evidence>
<reference evidence="2" key="1">
    <citation type="submission" date="2022-12" db="EMBL/GenBank/DDBJ databases">
        <authorList>
            <person name="Petersen C."/>
        </authorList>
    </citation>
    <scope>NUCLEOTIDE SEQUENCE</scope>
    <source>
        <strain evidence="2">IBT 17660</strain>
    </source>
</reference>
<accession>A0A9X0BS53</accession>
<evidence type="ECO:0000313" key="3">
    <source>
        <dbReference type="Proteomes" id="UP001147760"/>
    </source>
</evidence>
<keyword evidence="3" id="KW-1185">Reference proteome</keyword>
<sequence length="80" mass="8782">MEKPSAIAREYTSGRRPKDCLSLFPSSGKDNPIPKNGYYGQELDRTSVGPPPPQPTIESLLIPDRKLLTTWGSGFSTKGF</sequence>
<dbReference type="EMBL" id="JAPWDO010000003">
    <property type="protein sequence ID" value="KAJ5480593.1"/>
    <property type="molecule type" value="Genomic_DNA"/>
</dbReference>
<organism evidence="2 3">
    <name type="scientific">Penicillium desertorum</name>
    <dbReference type="NCBI Taxonomy" id="1303715"/>
    <lineage>
        <taxon>Eukaryota</taxon>
        <taxon>Fungi</taxon>
        <taxon>Dikarya</taxon>
        <taxon>Ascomycota</taxon>
        <taxon>Pezizomycotina</taxon>
        <taxon>Eurotiomycetes</taxon>
        <taxon>Eurotiomycetidae</taxon>
        <taxon>Eurotiales</taxon>
        <taxon>Aspergillaceae</taxon>
        <taxon>Penicillium</taxon>
    </lineage>
</organism>
<comment type="caution">
    <text evidence="2">The sequence shown here is derived from an EMBL/GenBank/DDBJ whole genome shotgun (WGS) entry which is preliminary data.</text>
</comment>
<name>A0A9X0BS53_9EURO</name>
<dbReference type="OrthoDB" id="4294843at2759"/>
<feature type="region of interest" description="Disordered" evidence="1">
    <location>
        <begin position="1"/>
        <end position="58"/>
    </location>
</feature>